<keyword evidence="2" id="KW-0677">Repeat</keyword>
<name>L0PC23_PNEJI</name>
<dbReference type="PANTHER" id="PTHR12547">
    <property type="entry name" value="CCCH ZINC FINGER/TIS11-RELATED"/>
    <property type="match status" value="1"/>
</dbReference>
<evidence type="ECO:0000256" key="2">
    <source>
        <dbReference type="ARBA" id="ARBA00022737"/>
    </source>
</evidence>
<evidence type="ECO:0000256" key="3">
    <source>
        <dbReference type="ARBA" id="ARBA00022771"/>
    </source>
</evidence>
<accession>L0PC23</accession>
<dbReference type="Pfam" id="PF00642">
    <property type="entry name" value="zf-CCCH"/>
    <property type="match status" value="2"/>
</dbReference>
<reference evidence="7 8" key="1">
    <citation type="journal article" date="2012" name="MBio">
        <title>De novo assembly of the Pneumocystis jirovecii genome from a single bronchoalveolar lavage fluid specimen from a patient.</title>
        <authorList>
            <person name="Cisse O.H."/>
            <person name="Pagni M."/>
            <person name="Hauser P.M."/>
        </authorList>
    </citation>
    <scope>NUCLEOTIDE SEQUENCE [LARGE SCALE GENOMIC DNA]</scope>
    <source>
        <strain evidence="7 8">SE8</strain>
    </source>
</reference>
<dbReference type="SMART" id="SM00356">
    <property type="entry name" value="ZnF_C3H1"/>
    <property type="match status" value="2"/>
</dbReference>
<dbReference type="PROSITE" id="PS50103">
    <property type="entry name" value="ZF_C3H1"/>
    <property type="match status" value="2"/>
</dbReference>
<comment type="caution">
    <text evidence="7">The sequence shown here is derived from an EMBL/GenBank/DDBJ whole genome shotgun (WGS) entry which is preliminary data.</text>
</comment>
<sequence length="383" mass="42832">MHHLSRERLCENFMGNYMEAFIEGSTLWDNIEGRTLKLEHPRLDSLSERISDKDGGMYVPQRLYSVHSCGGRSHTSSSCSSEAWGDEPLGRPWALDDELSMECIWKRACETPLHSKNVFSQWTNGSDELQWFSTCTPGAQAASVHGENTSMSFTSSSFPNMYCKTRNFCSFCKHSSQYMDQQIGTGLQINSGPQVHKHASSNIGYINSDMHNDAVDTVLDVCNAHSKKSSDSSIKTGLYKTELCKNWEESGECRYGLKCQFAHGHSELRTLLRHPKYKTSPCKTFMESGSCPYGQRCCFSHTKEQIKPKKISVSLPLKNTVPSQGSTFPPSISDVTNQEKSGIKTLNTTSLSQKTMHNLDLSGFSHLFSTINLLDEISPLSLT</sequence>
<keyword evidence="1 5" id="KW-0479">Metal-binding</keyword>
<keyword evidence="4 5" id="KW-0862">Zinc</keyword>
<evidence type="ECO:0000256" key="1">
    <source>
        <dbReference type="ARBA" id="ARBA00022723"/>
    </source>
</evidence>
<dbReference type="InterPro" id="IPR036855">
    <property type="entry name" value="Znf_CCCH_sf"/>
</dbReference>
<proteinExistence type="predicted"/>
<evidence type="ECO:0000313" key="7">
    <source>
        <dbReference type="EMBL" id="CCJ29916.1"/>
    </source>
</evidence>
<dbReference type="GO" id="GO:0008270">
    <property type="term" value="F:zinc ion binding"/>
    <property type="evidence" value="ECO:0007669"/>
    <property type="project" value="UniProtKB-KW"/>
</dbReference>
<dbReference type="SUPFAM" id="SSF90229">
    <property type="entry name" value="CCCH zinc finger"/>
    <property type="match status" value="2"/>
</dbReference>
<feature type="domain" description="C3H1-type" evidence="6">
    <location>
        <begin position="276"/>
        <end position="304"/>
    </location>
</feature>
<dbReference type="InParanoid" id="L0PC23"/>
<feature type="zinc finger region" description="C3H1-type" evidence="5">
    <location>
        <begin position="238"/>
        <end position="266"/>
    </location>
</feature>
<dbReference type="VEuPathDB" id="FungiDB:PNEJI1_001639"/>
<dbReference type="FunFam" id="4.10.1000.10:FF:000001">
    <property type="entry name" value="zinc finger CCCH domain-containing protein 15-like"/>
    <property type="match status" value="1"/>
</dbReference>
<dbReference type="InterPro" id="IPR000571">
    <property type="entry name" value="Znf_CCCH"/>
</dbReference>
<feature type="zinc finger region" description="C3H1-type" evidence="5">
    <location>
        <begin position="276"/>
        <end position="304"/>
    </location>
</feature>
<evidence type="ECO:0000256" key="5">
    <source>
        <dbReference type="PROSITE-ProRule" id="PRU00723"/>
    </source>
</evidence>
<keyword evidence="3 5" id="KW-0863">Zinc-finger</keyword>
<evidence type="ECO:0000256" key="4">
    <source>
        <dbReference type="ARBA" id="ARBA00022833"/>
    </source>
</evidence>
<dbReference type="EMBL" id="CAKM01000224">
    <property type="protein sequence ID" value="CCJ29916.1"/>
    <property type="molecule type" value="Genomic_DNA"/>
</dbReference>
<evidence type="ECO:0000259" key="6">
    <source>
        <dbReference type="PROSITE" id="PS50103"/>
    </source>
</evidence>
<dbReference type="InterPro" id="IPR045877">
    <property type="entry name" value="ZFP36-like"/>
</dbReference>
<evidence type="ECO:0000313" key="8">
    <source>
        <dbReference type="Proteomes" id="UP000010422"/>
    </source>
</evidence>
<dbReference type="Gene3D" id="4.10.1000.10">
    <property type="entry name" value="Zinc finger, CCCH-type"/>
    <property type="match status" value="2"/>
</dbReference>
<dbReference type="AlphaFoldDB" id="L0PC23"/>
<dbReference type="GO" id="GO:0003729">
    <property type="term" value="F:mRNA binding"/>
    <property type="evidence" value="ECO:0007669"/>
    <property type="project" value="InterPro"/>
</dbReference>
<gene>
    <name evidence="7" type="ORF">PNEJI1_001639</name>
</gene>
<dbReference type="STRING" id="1209962.L0PC23"/>
<organism evidence="8">
    <name type="scientific">Pneumocystis jirovecii</name>
    <name type="common">Human pneumocystis pneumonia agent</name>
    <dbReference type="NCBI Taxonomy" id="42068"/>
    <lineage>
        <taxon>Eukaryota</taxon>
        <taxon>Fungi</taxon>
        <taxon>Dikarya</taxon>
        <taxon>Ascomycota</taxon>
        <taxon>Taphrinomycotina</taxon>
        <taxon>Pneumocystomycetes</taxon>
        <taxon>Pneumocystaceae</taxon>
        <taxon>Pneumocystis</taxon>
    </lineage>
</organism>
<dbReference type="Proteomes" id="UP000010422">
    <property type="component" value="Unassembled WGS sequence"/>
</dbReference>
<dbReference type="PANTHER" id="PTHR12547:SF18">
    <property type="entry name" value="PROTEIN TIS11"/>
    <property type="match status" value="1"/>
</dbReference>
<protein>
    <recommendedName>
        <fullName evidence="6">C3H1-type domain-containing protein</fullName>
    </recommendedName>
</protein>
<feature type="domain" description="C3H1-type" evidence="6">
    <location>
        <begin position="238"/>
        <end position="266"/>
    </location>
</feature>